<evidence type="ECO:0000256" key="2">
    <source>
        <dbReference type="SAM" id="MobiDB-lite"/>
    </source>
</evidence>
<sequence>MEMQQQQLQQMQDQHQQYLKNSLARAKNMETQLSHLAKQIADKQGGTFATTTQTNLEEQNVVNNSNEECGESVEGVEENEEERMSNGCGVVKIEEEIETPHEIELPQE</sequence>
<comment type="caution">
    <text evidence="3">The sequence shown here is derived from an EMBL/GenBank/DDBJ whole genome shotgun (WGS) entry which is preliminary data.</text>
</comment>
<evidence type="ECO:0000313" key="3">
    <source>
        <dbReference type="EMBL" id="MCI33510.1"/>
    </source>
</evidence>
<proteinExistence type="predicted"/>
<organism evidence="3 4">
    <name type="scientific">Trifolium medium</name>
    <dbReference type="NCBI Taxonomy" id="97028"/>
    <lineage>
        <taxon>Eukaryota</taxon>
        <taxon>Viridiplantae</taxon>
        <taxon>Streptophyta</taxon>
        <taxon>Embryophyta</taxon>
        <taxon>Tracheophyta</taxon>
        <taxon>Spermatophyta</taxon>
        <taxon>Magnoliopsida</taxon>
        <taxon>eudicotyledons</taxon>
        <taxon>Gunneridae</taxon>
        <taxon>Pentapetalae</taxon>
        <taxon>rosids</taxon>
        <taxon>fabids</taxon>
        <taxon>Fabales</taxon>
        <taxon>Fabaceae</taxon>
        <taxon>Papilionoideae</taxon>
        <taxon>50 kb inversion clade</taxon>
        <taxon>NPAAA clade</taxon>
        <taxon>Hologalegina</taxon>
        <taxon>IRL clade</taxon>
        <taxon>Trifolieae</taxon>
        <taxon>Trifolium</taxon>
    </lineage>
</organism>
<dbReference type="Proteomes" id="UP000265520">
    <property type="component" value="Unassembled WGS sequence"/>
</dbReference>
<keyword evidence="1" id="KW-0175">Coiled coil</keyword>
<keyword evidence="4" id="KW-1185">Reference proteome</keyword>
<dbReference type="AlphaFoldDB" id="A0A392RCK1"/>
<accession>A0A392RCK1</accession>
<dbReference type="EMBL" id="LXQA010204930">
    <property type="protein sequence ID" value="MCI33510.1"/>
    <property type="molecule type" value="Genomic_DNA"/>
</dbReference>
<protein>
    <submittedName>
        <fullName evidence="3">Uncharacterized protein</fullName>
    </submittedName>
</protein>
<feature type="compositionally biased region" description="Acidic residues" evidence="2">
    <location>
        <begin position="68"/>
        <end position="81"/>
    </location>
</feature>
<evidence type="ECO:0000256" key="1">
    <source>
        <dbReference type="SAM" id="Coils"/>
    </source>
</evidence>
<feature type="coiled-coil region" evidence="1">
    <location>
        <begin position="1"/>
        <end position="39"/>
    </location>
</feature>
<evidence type="ECO:0000313" key="4">
    <source>
        <dbReference type="Proteomes" id="UP000265520"/>
    </source>
</evidence>
<feature type="region of interest" description="Disordered" evidence="2">
    <location>
        <begin position="53"/>
        <end position="88"/>
    </location>
</feature>
<feature type="compositionally biased region" description="Low complexity" evidence="2">
    <location>
        <begin position="55"/>
        <end position="67"/>
    </location>
</feature>
<name>A0A392RCK1_9FABA</name>
<reference evidence="3 4" key="1">
    <citation type="journal article" date="2018" name="Front. Plant Sci.">
        <title>Red Clover (Trifolium pratense) and Zigzag Clover (T. medium) - A Picture of Genomic Similarities and Differences.</title>
        <authorList>
            <person name="Dluhosova J."/>
            <person name="Istvanek J."/>
            <person name="Nedelnik J."/>
            <person name="Repkova J."/>
        </authorList>
    </citation>
    <scope>NUCLEOTIDE SEQUENCE [LARGE SCALE GENOMIC DNA]</scope>
    <source>
        <strain evidence="4">cv. 10/8</strain>
        <tissue evidence="3">Leaf</tissue>
    </source>
</reference>